<dbReference type="EMBL" id="CP067420">
    <property type="protein sequence ID" value="QQP89864.1"/>
    <property type="molecule type" value="Genomic_DNA"/>
</dbReference>
<evidence type="ECO:0000313" key="1">
    <source>
        <dbReference type="EMBL" id="QQP89864.1"/>
    </source>
</evidence>
<dbReference type="Proteomes" id="UP000595197">
    <property type="component" value="Chromosome"/>
</dbReference>
<gene>
    <name evidence="1" type="ORF">IGS68_00860</name>
</gene>
<reference evidence="1" key="1">
    <citation type="submission" date="2021-02" db="EMBL/GenBank/DDBJ databases">
        <title>Skermanella TT6 skin isolate.</title>
        <authorList>
            <person name="Lee K."/>
            <person name="Ganzorig M."/>
        </authorList>
    </citation>
    <scope>NUCLEOTIDE SEQUENCE</scope>
    <source>
        <strain evidence="1">TT6</strain>
    </source>
</reference>
<evidence type="ECO:0000313" key="2">
    <source>
        <dbReference type="Proteomes" id="UP000595197"/>
    </source>
</evidence>
<name>A0ABX7B666_9PROT</name>
<keyword evidence="2" id="KW-1185">Reference proteome</keyword>
<organism evidence="1 2">
    <name type="scientific">Skermanella cutis</name>
    <dbReference type="NCBI Taxonomy" id="2775420"/>
    <lineage>
        <taxon>Bacteria</taxon>
        <taxon>Pseudomonadati</taxon>
        <taxon>Pseudomonadota</taxon>
        <taxon>Alphaproteobacteria</taxon>
        <taxon>Rhodospirillales</taxon>
        <taxon>Azospirillaceae</taxon>
        <taxon>Skermanella</taxon>
    </lineage>
</organism>
<proteinExistence type="predicted"/>
<accession>A0ABX7B666</accession>
<sequence length="78" mass="8222">MIENACRMCGRLLDQPSDPLSPDCGGDCWGCIGEIEAVGGYNPSLRAVRAEIAAGIRKPIADLPDDGGLDDDDWDDGS</sequence>
<dbReference type="RefSeq" id="WP_201076622.1">
    <property type="nucleotide sequence ID" value="NZ_CP067420.1"/>
</dbReference>
<protein>
    <submittedName>
        <fullName evidence="1">Uncharacterized protein</fullName>
    </submittedName>
</protein>